<name>A0AAD7AER7_9AGAR</name>
<protein>
    <submittedName>
        <fullName evidence="1">Uncharacterized protein</fullName>
    </submittedName>
</protein>
<organism evidence="1 2">
    <name type="scientific">Mycena albidolilacea</name>
    <dbReference type="NCBI Taxonomy" id="1033008"/>
    <lineage>
        <taxon>Eukaryota</taxon>
        <taxon>Fungi</taxon>
        <taxon>Dikarya</taxon>
        <taxon>Basidiomycota</taxon>
        <taxon>Agaricomycotina</taxon>
        <taxon>Agaricomycetes</taxon>
        <taxon>Agaricomycetidae</taxon>
        <taxon>Agaricales</taxon>
        <taxon>Marasmiineae</taxon>
        <taxon>Mycenaceae</taxon>
        <taxon>Mycena</taxon>
    </lineage>
</organism>
<sequence>MYSTTRHQLPLIGGFSFTAHNSQSRSLNAATIHLESCVSIAASYVMLSRIKCGADELNGLAILGKVNAKNIQDHAPQEVREEEKRLRHLAVGTLERAKISLSWYLEVAKDSFD</sequence>
<comment type="caution">
    <text evidence="1">The sequence shown here is derived from an EMBL/GenBank/DDBJ whole genome shotgun (WGS) entry which is preliminary data.</text>
</comment>
<keyword evidence="2" id="KW-1185">Reference proteome</keyword>
<dbReference type="EMBL" id="JARIHO010000009">
    <property type="protein sequence ID" value="KAJ7355961.1"/>
    <property type="molecule type" value="Genomic_DNA"/>
</dbReference>
<dbReference type="AlphaFoldDB" id="A0AAD7AER7"/>
<dbReference type="Proteomes" id="UP001218218">
    <property type="component" value="Unassembled WGS sequence"/>
</dbReference>
<reference evidence="1" key="1">
    <citation type="submission" date="2023-03" db="EMBL/GenBank/DDBJ databases">
        <title>Massive genome expansion in bonnet fungi (Mycena s.s.) driven by repeated elements and novel gene families across ecological guilds.</title>
        <authorList>
            <consortium name="Lawrence Berkeley National Laboratory"/>
            <person name="Harder C.B."/>
            <person name="Miyauchi S."/>
            <person name="Viragh M."/>
            <person name="Kuo A."/>
            <person name="Thoen E."/>
            <person name="Andreopoulos B."/>
            <person name="Lu D."/>
            <person name="Skrede I."/>
            <person name="Drula E."/>
            <person name="Henrissat B."/>
            <person name="Morin E."/>
            <person name="Kohler A."/>
            <person name="Barry K."/>
            <person name="LaButti K."/>
            <person name="Morin E."/>
            <person name="Salamov A."/>
            <person name="Lipzen A."/>
            <person name="Mereny Z."/>
            <person name="Hegedus B."/>
            <person name="Baldrian P."/>
            <person name="Stursova M."/>
            <person name="Weitz H."/>
            <person name="Taylor A."/>
            <person name="Grigoriev I.V."/>
            <person name="Nagy L.G."/>
            <person name="Martin F."/>
            <person name="Kauserud H."/>
        </authorList>
    </citation>
    <scope>NUCLEOTIDE SEQUENCE</scope>
    <source>
        <strain evidence="1">CBHHK002</strain>
    </source>
</reference>
<gene>
    <name evidence="1" type="ORF">DFH08DRAFT_689987</name>
</gene>
<accession>A0AAD7AER7</accession>
<evidence type="ECO:0000313" key="2">
    <source>
        <dbReference type="Proteomes" id="UP001218218"/>
    </source>
</evidence>
<proteinExistence type="predicted"/>
<evidence type="ECO:0000313" key="1">
    <source>
        <dbReference type="EMBL" id="KAJ7355961.1"/>
    </source>
</evidence>